<proteinExistence type="predicted"/>
<reference evidence="3" key="2">
    <citation type="journal article" date="2021" name="PeerJ">
        <title>Extensive microbial diversity within the chicken gut microbiome revealed by metagenomics and culture.</title>
        <authorList>
            <person name="Gilroy R."/>
            <person name="Ravi A."/>
            <person name="Getino M."/>
            <person name="Pursley I."/>
            <person name="Horton D.L."/>
            <person name="Alikhan N.F."/>
            <person name="Baker D."/>
            <person name="Gharbi K."/>
            <person name="Hall N."/>
            <person name="Watson M."/>
            <person name="Adriaenssens E.M."/>
            <person name="Foster-Nyarko E."/>
            <person name="Jarju S."/>
            <person name="Secka A."/>
            <person name="Antonio M."/>
            <person name="Oren A."/>
            <person name="Chaudhuri R.R."/>
            <person name="La Ragione R."/>
            <person name="Hildebrand F."/>
            <person name="Pallen M.J."/>
        </authorList>
    </citation>
    <scope>NUCLEOTIDE SEQUENCE</scope>
    <source>
        <strain evidence="3">10192</strain>
    </source>
</reference>
<organism evidence="3 4">
    <name type="scientific">Candidatus Scatousia excrementipullorum</name>
    <dbReference type="NCBI Taxonomy" id="2840936"/>
    <lineage>
        <taxon>Bacteria</taxon>
        <taxon>Candidatus Scatousia</taxon>
    </lineage>
</organism>
<name>A0A9D9GXQ3_9BACT</name>
<dbReference type="SUPFAM" id="SSF103515">
    <property type="entry name" value="Autotransporter"/>
    <property type="match status" value="1"/>
</dbReference>
<dbReference type="PROSITE" id="PS51208">
    <property type="entry name" value="AUTOTRANSPORTER"/>
    <property type="match status" value="1"/>
</dbReference>
<dbReference type="SMART" id="SM00869">
    <property type="entry name" value="Autotransporter"/>
    <property type="match status" value="1"/>
</dbReference>
<dbReference type="Gene3D" id="2.40.128.130">
    <property type="entry name" value="Autotransporter beta-domain"/>
    <property type="match status" value="1"/>
</dbReference>
<dbReference type="EMBL" id="JADIND010000125">
    <property type="protein sequence ID" value="MBO8430910.1"/>
    <property type="molecule type" value="Genomic_DNA"/>
</dbReference>
<accession>A0A9D9GXQ3</accession>
<evidence type="ECO:0000256" key="1">
    <source>
        <dbReference type="SAM" id="SignalP"/>
    </source>
</evidence>
<evidence type="ECO:0000313" key="3">
    <source>
        <dbReference type="EMBL" id="MBO8430910.1"/>
    </source>
</evidence>
<reference evidence="3" key="1">
    <citation type="submission" date="2020-10" db="EMBL/GenBank/DDBJ databases">
        <authorList>
            <person name="Gilroy R."/>
        </authorList>
    </citation>
    <scope>NUCLEOTIDE SEQUENCE</scope>
    <source>
        <strain evidence="3">10192</strain>
    </source>
</reference>
<feature type="signal peptide" evidence="1">
    <location>
        <begin position="1"/>
        <end position="23"/>
    </location>
</feature>
<evidence type="ECO:0000259" key="2">
    <source>
        <dbReference type="PROSITE" id="PS51208"/>
    </source>
</evidence>
<dbReference type="InterPro" id="IPR005546">
    <property type="entry name" value="Autotransporte_beta"/>
</dbReference>
<gene>
    <name evidence="3" type="ORF">IAC76_05935</name>
</gene>
<dbReference type="InterPro" id="IPR036709">
    <property type="entry name" value="Autotransporte_beta_dom_sf"/>
</dbReference>
<feature type="domain" description="Autotransporter" evidence="2">
    <location>
        <begin position="1333"/>
        <end position="1591"/>
    </location>
</feature>
<protein>
    <recommendedName>
        <fullName evidence="2">Autotransporter domain-containing protein</fullName>
    </recommendedName>
</protein>
<feature type="chain" id="PRO_5038846974" description="Autotransporter domain-containing protein" evidence="1">
    <location>
        <begin position="24"/>
        <end position="1601"/>
    </location>
</feature>
<comment type="caution">
    <text evidence="3">The sequence shown here is derived from an EMBL/GenBank/DDBJ whole genome shotgun (WGS) entry which is preliminary data.</text>
</comment>
<keyword evidence="1" id="KW-0732">Signal</keyword>
<evidence type="ECO:0000313" key="4">
    <source>
        <dbReference type="Proteomes" id="UP000823632"/>
    </source>
</evidence>
<sequence>MKKYKKFFIICLLLGLSNNISYAEDILQAPVPTLDKLHSENAVIPDTDPPVLYPESAYSITQGTEDDYNFTTQAYDSSGNLTTQYYKIDLNLKDISPEGLTWEEVSSSGVNTVDVTLPNNETRHFHFTYKTPDDYTLDASHVGLIIKKEDDIYNMNYIKNYAYFRNNLNLDHVTGNFIGNYQSGGLSNYGTIDYLISNFIANNKTGDGSGIYNSGTLRYIFGDFIGNYTAADSYGRGCNGGGIYNDNGFIGHIVGDFIANHSSSSGGGIYNQSGTIENIDGNFIGNYSYDYGLQGDNGLANGGAIYNGSGTIEQINAIFIGNYSESDASTNISYSRGGAIYNNDGKINIINSSFYNNYAQAKTDAKGGAIYTYKDMKISADNGVSIFQGNYTDTNGVIDDNAIFVNNAKLTLEAKNNGQIYLYDNIRGTTDANIALTGDETGTINLFNDIHDANVSVDAVSVNMSNDNIHNYNLNSLKSEASANYTIDVSLAGNGSSDTITSNVTTDENNSMSVVTLNGLNLINTTDDNIKDSYIIQILNTPNNNLQLALGENLKNSNVILDSFEGKTISDEITSVVNWNDKFETYKENISIVGDVVLATTNTLNDSIGINLTGKEITKTDRVSLGDTLALVNQLQTEEDRNFNFDTAEDKYNVTGNLGQTSAGTLNINGVAENGNRSEINLNSNSGFELTNNSTLNINNTKLTGNETIINVSNSDAVVNLQNSHIDGNISSSTEYKMNISGSENDTTIINGSAGKANTNLNGSEFQFGSETLKEGSLNAQSGTVNLQDGKTTTYEIGTLTSDQNTNYKLDVDLSGENSSADKLSVGNSSTGTVKISSLNFVNSKTPENEFVVQLLDTDNNNIQLELDNNVSGENYALGQVSETTYDAVKSNVNWQDKFNSHTKEGTNYGNMSLATTDTTNDSIALTITDTKWQEGEKTVSMGDTLALLNQLETSEDRNFNFDTASDVYEVSSDLGSTSKGTLNINGVLAPVPEGNSGRSTINGNNHSLFKLDNETTLNVNNVKITGANNVVTGNNKDTVVNINNSEISNNAEGIKTAGSVNISGNSVIANNGNGVEVTSADSVITLTSGEITLLDKLTGVAGAKLNVNHSTVNFAKKVSALDMIAEQANINVASDNLFDGNNMTVNSASNLNMANNAVGTMHLNNLTLKDNLNMSVDVDLANKSMDRLTADSYNLGDNKVNVNQMNMLSDSKNVTTEVLFADENLRNNVTTTVTEVAYSPIYKYGVGYNPSTGNFTFSRGSSENYNNVNPSVMVGPVAAQLGGYVSMLDTYNNAFNNMDMRMLNPASVRLAQKQANRYAITEEADGVTYKVNETNSGGTWVRPFAAYDSVGLKNGPKVDSFSYGTFIGGDTGVHQFKNGGEGVLSAHVSYLGSHQSFNGNSIYQNGGNLGLTGTYYKGNFFTGLTVNAGASVADASTCYGSEDFPMFMAGVANKTGYNFEFRDGRFIIQPSLLLSYTFVNTFDYTNAAGVSINGDPLHALQISPNVRFALNTKNGWQPYLTAGMNWNIMNDSQFTANMATLPDLSMKPYVQYGLGIQKTINDNFTAYGQVLLRHGGRNGIAANAGLRYIFGHESKPQEDI</sequence>
<dbReference type="Proteomes" id="UP000823632">
    <property type="component" value="Unassembled WGS sequence"/>
</dbReference>